<dbReference type="SMART" id="SM00382">
    <property type="entry name" value="AAA"/>
    <property type="match status" value="1"/>
</dbReference>
<keyword evidence="1" id="KW-0547">Nucleotide-binding</keyword>
<evidence type="ECO:0000256" key="2">
    <source>
        <dbReference type="ARBA" id="ARBA00022840"/>
    </source>
</evidence>
<organism evidence="4 5">
    <name type="scientific">Anaerostipes hadrus</name>
    <dbReference type="NCBI Taxonomy" id="649756"/>
    <lineage>
        <taxon>Bacteria</taxon>
        <taxon>Bacillati</taxon>
        <taxon>Bacillota</taxon>
        <taxon>Clostridia</taxon>
        <taxon>Lachnospirales</taxon>
        <taxon>Lachnospiraceae</taxon>
        <taxon>Anaerostipes</taxon>
    </lineage>
</organism>
<comment type="caution">
    <text evidence="4">The sequence shown here is derived from an EMBL/GenBank/DDBJ whole genome shotgun (WGS) entry which is preliminary data.</text>
</comment>
<proteinExistence type="predicted"/>
<dbReference type="InterPro" id="IPR045735">
    <property type="entry name" value="Spore_III_AA_AAA+_ATPase"/>
</dbReference>
<dbReference type="Gene3D" id="3.40.50.300">
    <property type="entry name" value="P-loop containing nucleotide triphosphate hydrolases"/>
    <property type="match status" value="1"/>
</dbReference>
<evidence type="ECO:0000256" key="1">
    <source>
        <dbReference type="ARBA" id="ARBA00022741"/>
    </source>
</evidence>
<dbReference type="Pfam" id="PF19568">
    <property type="entry name" value="Spore_III_AA"/>
    <property type="match status" value="1"/>
</dbReference>
<name>A0ABX2I5M7_ANAHA</name>
<dbReference type="InterPro" id="IPR003593">
    <property type="entry name" value="AAA+_ATPase"/>
</dbReference>
<dbReference type="SUPFAM" id="SSF52540">
    <property type="entry name" value="P-loop containing nucleoside triphosphate hydrolases"/>
    <property type="match status" value="1"/>
</dbReference>
<dbReference type="InterPro" id="IPR014217">
    <property type="entry name" value="Spore_III_AA"/>
</dbReference>
<keyword evidence="2" id="KW-0067">ATP-binding</keyword>
<gene>
    <name evidence="4" type="primary">spoIIIAA</name>
    <name evidence="4" type="ORF">G5A72_14635</name>
</gene>
<accession>A0ABX2I5M7</accession>
<evidence type="ECO:0000313" key="4">
    <source>
        <dbReference type="EMBL" id="NSJ80790.1"/>
    </source>
</evidence>
<dbReference type="NCBIfam" id="TIGR02858">
    <property type="entry name" value="spore_III_AA"/>
    <property type="match status" value="1"/>
</dbReference>
<reference evidence="4 5" key="1">
    <citation type="journal article" date="2020" name="Cell Host Microbe">
        <title>Functional and Genomic Variation between Human-Derived Isolates of Lachnospiraceae Reveals Inter- and Intra-Species Diversity.</title>
        <authorList>
            <person name="Sorbara M.T."/>
            <person name="Littmann E.R."/>
            <person name="Fontana E."/>
            <person name="Moody T.U."/>
            <person name="Kohout C.E."/>
            <person name="Gjonbalaj M."/>
            <person name="Eaton V."/>
            <person name="Seok R."/>
            <person name="Leiner I.M."/>
            <person name="Pamer E.G."/>
        </authorList>
    </citation>
    <scope>NUCLEOTIDE SEQUENCE [LARGE SCALE GENOMIC DNA]</scope>
    <source>
        <strain evidence="4 5">MSK.14.57</strain>
    </source>
</reference>
<sequence>MTRSHHIIRRKNKITFIKTPSITYIWIIPKWGGVFKFMKEEEILGILPLHIRTIIKQAGINWDELQEIRLRIQKPVILKYNAKTCYLSEQGKITTRKEQLHIVTSQEIRQAMEYISSYSMYAYIEQLKQGFLTIRGGHRVGICGTVVMDHDKVKTIRHISGLNIRVAHEVKGCADILYSRCTRMGKLIPTLIISPPGCGKTTLLRDMIRKISDEGQTVGVVDERSEIGACYQGVAQNDLGIQTDVMDACEKGQGMNMLIRSMAPDVIAVDEIGSKEDVEALFFCAYRGCSILATTHGKNKESLSKNPYMREIINKKMFQRYVILEQRNQPGYIAQIMDENGVVLN</sequence>
<keyword evidence="5" id="KW-1185">Reference proteome</keyword>
<dbReference type="InterPro" id="IPR027417">
    <property type="entry name" value="P-loop_NTPase"/>
</dbReference>
<evidence type="ECO:0000259" key="3">
    <source>
        <dbReference type="SMART" id="SM00382"/>
    </source>
</evidence>
<dbReference type="EMBL" id="JAAITB010000040">
    <property type="protein sequence ID" value="NSJ80790.1"/>
    <property type="molecule type" value="Genomic_DNA"/>
</dbReference>
<dbReference type="PANTHER" id="PTHR20953">
    <property type="entry name" value="KINASE-RELATED"/>
    <property type="match status" value="1"/>
</dbReference>
<evidence type="ECO:0000313" key="5">
    <source>
        <dbReference type="Proteomes" id="UP001644750"/>
    </source>
</evidence>
<feature type="domain" description="AAA+ ATPase" evidence="3">
    <location>
        <begin position="186"/>
        <end position="318"/>
    </location>
</feature>
<dbReference type="PANTHER" id="PTHR20953:SF3">
    <property type="entry name" value="P-LOOP CONTAINING NUCLEOSIDE TRIPHOSPHATE HYDROLASES SUPERFAMILY PROTEIN"/>
    <property type="match status" value="1"/>
</dbReference>
<dbReference type="Proteomes" id="UP001644750">
    <property type="component" value="Unassembled WGS sequence"/>
</dbReference>
<protein>
    <submittedName>
        <fullName evidence="4">Stage III sporulation protein AA</fullName>
    </submittedName>
</protein>